<keyword evidence="5" id="KW-1185">Reference proteome</keyword>
<dbReference type="OrthoDB" id="9791490at2"/>
<dbReference type="InterPro" id="IPR052174">
    <property type="entry name" value="Flavoredoxin"/>
</dbReference>
<gene>
    <name evidence="4" type="primary">flr_1</name>
    <name evidence="4" type="ORF">NCTC11087_01824</name>
</gene>
<dbReference type="GeneID" id="77462765"/>
<dbReference type="Gene3D" id="2.30.110.10">
    <property type="entry name" value="Electron Transport, Fmn-binding Protein, Chain A"/>
    <property type="match status" value="1"/>
</dbReference>
<evidence type="ECO:0000256" key="1">
    <source>
        <dbReference type="ARBA" id="ARBA00038054"/>
    </source>
</evidence>
<dbReference type="GO" id="GO:0016646">
    <property type="term" value="F:oxidoreductase activity, acting on the CH-NH group of donors, NAD or NADP as acceptor"/>
    <property type="evidence" value="ECO:0007669"/>
    <property type="project" value="UniProtKB-ARBA"/>
</dbReference>
<dbReference type="EMBL" id="UHFX01000003">
    <property type="protein sequence ID" value="SUO04895.1"/>
    <property type="molecule type" value="Genomic_DNA"/>
</dbReference>
<evidence type="ECO:0000256" key="2">
    <source>
        <dbReference type="SAM" id="Phobius"/>
    </source>
</evidence>
<dbReference type="GO" id="GO:0010181">
    <property type="term" value="F:FMN binding"/>
    <property type="evidence" value="ECO:0007669"/>
    <property type="project" value="InterPro"/>
</dbReference>
<feature type="domain" description="Flavin reductase like" evidence="3">
    <location>
        <begin position="22"/>
        <end position="137"/>
    </location>
</feature>
<accession>A0A380LNW3</accession>
<dbReference type="InterPro" id="IPR002563">
    <property type="entry name" value="Flavin_Rdtase-like_dom"/>
</dbReference>
<dbReference type="PANTHER" id="PTHR43567">
    <property type="entry name" value="FLAVOREDOXIN-RELATED-RELATED"/>
    <property type="match status" value="1"/>
</dbReference>
<dbReference type="InterPro" id="IPR012349">
    <property type="entry name" value="Split_barrel_FMN-bd"/>
</dbReference>
<keyword evidence="2" id="KW-0812">Transmembrane</keyword>
<dbReference type="Proteomes" id="UP000255523">
    <property type="component" value="Unassembled WGS sequence"/>
</dbReference>
<protein>
    <submittedName>
        <fullName evidence="4">Flavoredoxin</fullName>
    </submittedName>
</protein>
<organism evidence="4 5">
    <name type="scientific">Faecalicoccus pleomorphus</name>
    <dbReference type="NCBI Taxonomy" id="1323"/>
    <lineage>
        <taxon>Bacteria</taxon>
        <taxon>Bacillati</taxon>
        <taxon>Bacillota</taxon>
        <taxon>Erysipelotrichia</taxon>
        <taxon>Erysipelotrichales</taxon>
        <taxon>Erysipelotrichaceae</taxon>
        <taxon>Faecalicoccus</taxon>
    </lineage>
</organism>
<evidence type="ECO:0000313" key="5">
    <source>
        <dbReference type="Proteomes" id="UP000255523"/>
    </source>
</evidence>
<keyword evidence="2" id="KW-0472">Membrane</keyword>
<keyword evidence="2" id="KW-1133">Transmembrane helix</keyword>
<reference evidence="4 5" key="1">
    <citation type="submission" date="2018-06" db="EMBL/GenBank/DDBJ databases">
        <authorList>
            <consortium name="Pathogen Informatics"/>
            <person name="Doyle S."/>
        </authorList>
    </citation>
    <scope>NUCLEOTIDE SEQUENCE [LARGE SCALE GENOMIC DNA]</scope>
    <source>
        <strain evidence="4 5">NCTC11087</strain>
    </source>
</reference>
<dbReference type="AlphaFoldDB" id="A0A380LNW3"/>
<dbReference type="SUPFAM" id="SSF50475">
    <property type="entry name" value="FMN-binding split barrel"/>
    <property type="match status" value="1"/>
</dbReference>
<feature type="transmembrane region" description="Helical" evidence="2">
    <location>
        <begin position="37"/>
        <end position="55"/>
    </location>
</feature>
<evidence type="ECO:0000259" key="3">
    <source>
        <dbReference type="Pfam" id="PF01613"/>
    </source>
</evidence>
<dbReference type="RefSeq" id="WP_022790521.1">
    <property type="nucleotide sequence ID" value="NZ_UHFX01000003.1"/>
</dbReference>
<sequence length="178" mass="20327">MKKEIDILKESQKVLSKLDQGVLLTTKYKEKVNTMTIGWGTIGIEWGLPIFIAFVRTSRYTKEMLDRSKEFTINVPADQDVKNIIGYCGTRSGKDHDKIKEMNLTLVPGETVNVPAIKELPLTLECEVLYSQNQELHKIPAELQKRYYPQDVDSSVPGSNQDIHVMYIAHIKKAYILD</sequence>
<dbReference type="Pfam" id="PF01613">
    <property type="entry name" value="Flavin_Reduct"/>
    <property type="match status" value="1"/>
</dbReference>
<dbReference type="PANTHER" id="PTHR43567:SF5">
    <property type="entry name" value="HYPOTHETICAL CYTOSOLIC PROTEIN"/>
    <property type="match status" value="1"/>
</dbReference>
<evidence type="ECO:0000313" key="4">
    <source>
        <dbReference type="EMBL" id="SUO04895.1"/>
    </source>
</evidence>
<proteinExistence type="inferred from homology"/>
<name>A0A380LNW3_9FIRM</name>
<comment type="similarity">
    <text evidence="1">Belongs to the flavoredoxin family.</text>
</comment>